<feature type="compositionally biased region" description="Basic residues" evidence="2">
    <location>
        <begin position="77"/>
        <end position="88"/>
    </location>
</feature>
<dbReference type="PANTHER" id="PTHR11071">
    <property type="entry name" value="PEPTIDYL-PROLYL CIS-TRANS ISOMERASE"/>
    <property type="match status" value="1"/>
</dbReference>
<dbReference type="STRING" id="542762.A0A4S4DG67"/>
<name>A0A4S4DG67_CAMSN</name>
<comment type="caution">
    <text evidence="4">The sequence shown here is derived from an EMBL/GenBank/DDBJ whole genome shotgun (WGS) entry which is preliminary data.</text>
</comment>
<protein>
    <recommendedName>
        <fullName evidence="3">PPIase cyclophilin-type domain-containing protein</fullName>
    </recommendedName>
</protein>
<dbReference type="PROSITE" id="PS50072">
    <property type="entry name" value="CSA_PPIASE_2"/>
    <property type="match status" value="1"/>
</dbReference>
<dbReference type="Proteomes" id="UP000306102">
    <property type="component" value="Unassembled WGS sequence"/>
</dbReference>
<dbReference type="InterPro" id="IPR029000">
    <property type="entry name" value="Cyclophilin-like_dom_sf"/>
</dbReference>
<dbReference type="GO" id="GO:0005737">
    <property type="term" value="C:cytoplasm"/>
    <property type="evidence" value="ECO:0007669"/>
    <property type="project" value="TreeGrafter"/>
</dbReference>
<feature type="compositionally biased region" description="Basic and acidic residues" evidence="2">
    <location>
        <begin position="37"/>
        <end position="51"/>
    </location>
</feature>
<dbReference type="Pfam" id="PF00160">
    <property type="entry name" value="Pro_isomerase"/>
    <property type="match status" value="1"/>
</dbReference>
<evidence type="ECO:0000313" key="4">
    <source>
        <dbReference type="EMBL" id="THG01722.1"/>
    </source>
</evidence>
<gene>
    <name evidence="4" type="ORF">TEA_024987</name>
</gene>
<sequence length="667" mass="73695">MASETLEDKKQEEIANVEDKGEVKEEGKTEEGEEEKEAEKKEEDTEMAEKEKEEEEKEELEVKGEESKEEAEEVSKKAKRGRKGSSKKAAKDEKAAKSEPGSKEPVTPIERPIRERKTVERYSEPSTGRSASKALSIEKGQGTQLKDIPNGAAVHWLRDGLGLIKTASEIEDLAMQFVLGLQGLQTSFTLLEVKDVLDSMHKDAGENGETGVIYMANGGADTNGSQFFITTVTTSWLDGHHVVFGKVLSGIDVVSKIEAEGRQSGDPRSEVVVSDSVGAANTTWDSRASPEDMEKMWNHPIAGNGGRMVSFTSWIWLLALWCGHQYSTGCILSSFVVVDGSSDAHLANHLFLLCNLIGDFGQEGLWLVQDSNVLCLGYDYIDVNEFGFPDSFEALNQRAVAVVVDPIQSVKGKVVIDAFRLINPQTMMLGQEPRQTTSNLGHLNKPSIQALIHGLNRHYYSIAINYRKNELEEKMLLNLHKKKWTDGLTLQRFDTHSKTNEQTVQHHVRSYLFQVLHERHVSGLLGHKSTDIHSGLQKGQRFVLLGATAATVTTILTTTTGLAYTCDLDAYAKIFVGGRSALTYAELDLALPFANLLTLIFELNNLPIDPTEEIDTDIQLSSSWNGSIAYPASYNKLVPRLMRPMNPSTANHLILPPLCLPNGTHCT</sequence>
<comment type="similarity">
    <text evidence="1">Belongs to the cyclophilin-type PPIase family.</text>
</comment>
<dbReference type="InterPro" id="IPR002130">
    <property type="entry name" value="Cyclophilin-type_PPIase_dom"/>
</dbReference>
<dbReference type="EMBL" id="SDRB02011343">
    <property type="protein sequence ID" value="THG01722.1"/>
    <property type="molecule type" value="Genomic_DNA"/>
</dbReference>
<dbReference type="Gene3D" id="3.40.140.10">
    <property type="entry name" value="Cytidine Deaminase, domain 2"/>
    <property type="match status" value="1"/>
</dbReference>
<accession>A0A4S4DG67</accession>
<dbReference type="GO" id="GO:0016018">
    <property type="term" value="F:cyclosporin A binding"/>
    <property type="evidence" value="ECO:0007669"/>
    <property type="project" value="TreeGrafter"/>
</dbReference>
<feature type="compositionally biased region" description="Basic and acidic residues" evidence="2">
    <location>
        <begin position="89"/>
        <end position="102"/>
    </location>
</feature>
<proteinExistence type="inferred from homology"/>
<feature type="region of interest" description="Disordered" evidence="2">
    <location>
        <begin position="1"/>
        <end position="137"/>
    </location>
</feature>
<feature type="domain" description="PPIase cyclophilin-type" evidence="3">
    <location>
        <begin position="117"/>
        <end position="278"/>
    </location>
</feature>
<dbReference type="SUPFAM" id="SSF50891">
    <property type="entry name" value="Cyclophilin-like"/>
    <property type="match status" value="1"/>
</dbReference>
<dbReference type="Gene3D" id="2.40.100.10">
    <property type="entry name" value="Cyclophilin-like"/>
    <property type="match status" value="1"/>
</dbReference>
<reference evidence="4 5" key="1">
    <citation type="journal article" date="2018" name="Proc. Natl. Acad. Sci. U.S.A.">
        <title>Draft genome sequence of Camellia sinensis var. sinensis provides insights into the evolution of the tea genome and tea quality.</title>
        <authorList>
            <person name="Wei C."/>
            <person name="Yang H."/>
            <person name="Wang S."/>
            <person name="Zhao J."/>
            <person name="Liu C."/>
            <person name="Gao L."/>
            <person name="Xia E."/>
            <person name="Lu Y."/>
            <person name="Tai Y."/>
            <person name="She G."/>
            <person name="Sun J."/>
            <person name="Cao H."/>
            <person name="Tong W."/>
            <person name="Gao Q."/>
            <person name="Li Y."/>
            <person name="Deng W."/>
            <person name="Jiang X."/>
            <person name="Wang W."/>
            <person name="Chen Q."/>
            <person name="Zhang S."/>
            <person name="Li H."/>
            <person name="Wu J."/>
            <person name="Wang P."/>
            <person name="Li P."/>
            <person name="Shi C."/>
            <person name="Zheng F."/>
            <person name="Jian J."/>
            <person name="Huang B."/>
            <person name="Shan D."/>
            <person name="Shi M."/>
            <person name="Fang C."/>
            <person name="Yue Y."/>
            <person name="Li F."/>
            <person name="Li D."/>
            <person name="Wei S."/>
            <person name="Han B."/>
            <person name="Jiang C."/>
            <person name="Yin Y."/>
            <person name="Xia T."/>
            <person name="Zhang Z."/>
            <person name="Bennetzen J.L."/>
            <person name="Zhao S."/>
            <person name="Wan X."/>
        </authorList>
    </citation>
    <scope>NUCLEOTIDE SEQUENCE [LARGE SCALE GENOMIC DNA]</scope>
    <source>
        <strain evidence="5">cv. Shuchazao</strain>
        <tissue evidence="4">Leaf</tissue>
    </source>
</reference>
<keyword evidence="5" id="KW-1185">Reference proteome</keyword>
<evidence type="ECO:0000256" key="1">
    <source>
        <dbReference type="ARBA" id="ARBA00007365"/>
    </source>
</evidence>
<organism evidence="4 5">
    <name type="scientific">Camellia sinensis var. sinensis</name>
    <name type="common">China tea</name>
    <dbReference type="NCBI Taxonomy" id="542762"/>
    <lineage>
        <taxon>Eukaryota</taxon>
        <taxon>Viridiplantae</taxon>
        <taxon>Streptophyta</taxon>
        <taxon>Embryophyta</taxon>
        <taxon>Tracheophyta</taxon>
        <taxon>Spermatophyta</taxon>
        <taxon>Magnoliopsida</taxon>
        <taxon>eudicotyledons</taxon>
        <taxon>Gunneridae</taxon>
        <taxon>Pentapetalae</taxon>
        <taxon>asterids</taxon>
        <taxon>Ericales</taxon>
        <taxon>Theaceae</taxon>
        <taxon>Camellia</taxon>
    </lineage>
</organism>
<dbReference type="PRINTS" id="PR00153">
    <property type="entry name" value="CSAPPISMRASE"/>
</dbReference>
<evidence type="ECO:0000256" key="2">
    <source>
        <dbReference type="SAM" id="MobiDB-lite"/>
    </source>
</evidence>
<dbReference type="AlphaFoldDB" id="A0A4S4DG67"/>
<evidence type="ECO:0000259" key="3">
    <source>
        <dbReference type="PROSITE" id="PS50072"/>
    </source>
</evidence>
<evidence type="ECO:0000313" key="5">
    <source>
        <dbReference type="Proteomes" id="UP000306102"/>
    </source>
</evidence>
<feature type="compositionally biased region" description="Basic and acidic residues" evidence="2">
    <location>
        <begin position="111"/>
        <end position="123"/>
    </location>
</feature>
<feature type="compositionally biased region" description="Basic and acidic residues" evidence="2">
    <location>
        <begin position="1"/>
        <end position="30"/>
    </location>
</feature>
<dbReference type="GO" id="GO:0006457">
    <property type="term" value="P:protein folding"/>
    <property type="evidence" value="ECO:0007669"/>
    <property type="project" value="TreeGrafter"/>
</dbReference>
<dbReference type="PANTHER" id="PTHR11071:SF467">
    <property type="entry name" value="PEPTIDYL-PROLYL CIS-TRANS ISOMERASE CYP21-2"/>
    <property type="match status" value="1"/>
</dbReference>
<dbReference type="GO" id="GO:0003755">
    <property type="term" value="F:peptidyl-prolyl cis-trans isomerase activity"/>
    <property type="evidence" value="ECO:0007669"/>
    <property type="project" value="InterPro"/>
</dbReference>